<proteinExistence type="predicted"/>
<feature type="transmembrane region" description="Helical" evidence="1">
    <location>
        <begin position="105"/>
        <end position="125"/>
    </location>
</feature>
<evidence type="ECO:0000313" key="3">
    <source>
        <dbReference type="Proteomes" id="UP000030428"/>
    </source>
</evidence>
<reference evidence="2 3" key="1">
    <citation type="journal article" date="2016" name="Front. Microbiol.">
        <title>Single-Cell (Meta-)Genomics of a Dimorphic Candidatus Thiomargarita nelsonii Reveals Genomic Plasticity.</title>
        <authorList>
            <person name="Flood B.E."/>
            <person name="Fliss P."/>
            <person name="Jones D.S."/>
            <person name="Dick G.J."/>
            <person name="Jain S."/>
            <person name="Kaster A.K."/>
            <person name="Winkel M."/>
            <person name="Mussmann M."/>
            <person name="Bailey J."/>
        </authorList>
    </citation>
    <scope>NUCLEOTIDE SEQUENCE [LARGE SCALE GENOMIC DNA]</scope>
    <source>
        <strain evidence="2">Hydrate Ridge</strain>
    </source>
</reference>
<evidence type="ECO:0000256" key="1">
    <source>
        <dbReference type="SAM" id="Phobius"/>
    </source>
</evidence>
<dbReference type="AlphaFoldDB" id="A0A4E0RLG8"/>
<keyword evidence="3" id="KW-1185">Reference proteome</keyword>
<feature type="transmembrane region" description="Helical" evidence="1">
    <location>
        <begin position="75"/>
        <end position="93"/>
    </location>
</feature>
<keyword evidence="1" id="KW-1133">Transmembrane helix</keyword>
<keyword evidence="1" id="KW-0812">Transmembrane</keyword>
<protein>
    <submittedName>
        <fullName evidence="2">Uncharacterized protein</fullName>
    </submittedName>
</protein>
<sequence length="130" mass="14931">MEICSIFLKTDHPLYGVIFATLIGINFYFSRAKNKFPQYSQFFLRFVGALLIAMGGAAIIGEITNSMNIFKLERAFIVIFAFALFFIFLFIYLKKIIKLIDNKVFALGLRTLIVGISGWTFYCWIENLGK</sequence>
<comment type="caution">
    <text evidence="2">The sequence shown here is derived from an EMBL/GenBank/DDBJ whole genome shotgun (WGS) entry which is preliminary data.</text>
</comment>
<accession>A0A4E0RLG8</accession>
<feature type="transmembrane region" description="Helical" evidence="1">
    <location>
        <begin position="12"/>
        <end position="30"/>
    </location>
</feature>
<name>A0A4E0RLG8_9GAMM</name>
<feature type="transmembrane region" description="Helical" evidence="1">
    <location>
        <begin position="42"/>
        <end position="63"/>
    </location>
</feature>
<dbReference type="EMBL" id="JSZA02000299">
    <property type="protein sequence ID" value="TGN99864.1"/>
    <property type="molecule type" value="Genomic_DNA"/>
</dbReference>
<keyword evidence="1" id="KW-0472">Membrane</keyword>
<gene>
    <name evidence="2" type="ORF">PN36_32735</name>
</gene>
<organism evidence="2 3">
    <name type="scientific">Candidatus Thiomargarita nelsonii</name>
    <dbReference type="NCBI Taxonomy" id="1003181"/>
    <lineage>
        <taxon>Bacteria</taxon>
        <taxon>Pseudomonadati</taxon>
        <taxon>Pseudomonadota</taxon>
        <taxon>Gammaproteobacteria</taxon>
        <taxon>Thiotrichales</taxon>
        <taxon>Thiotrichaceae</taxon>
        <taxon>Thiomargarita</taxon>
    </lineage>
</organism>
<evidence type="ECO:0000313" key="2">
    <source>
        <dbReference type="EMBL" id="TGN99864.1"/>
    </source>
</evidence>
<dbReference type="Proteomes" id="UP000030428">
    <property type="component" value="Unassembled WGS sequence"/>
</dbReference>